<keyword evidence="5" id="KW-1185">Reference proteome</keyword>
<proteinExistence type="predicted"/>
<dbReference type="GO" id="GO:0005634">
    <property type="term" value="C:nucleus"/>
    <property type="evidence" value="ECO:0007669"/>
    <property type="project" value="TreeGrafter"/>
</dbReference>
<dbReference type="InterPro" id="IPR013725">
    <property type="entry name" value="DNA_replication_fac_RFC1_C"/>
</dbReference>
<sequence>MPSHSVLSCVRPAYFATGSRNAMYNFPAWLGKNSSRNKNLRLASELEGHLRSSVTADKLQVRQEYLGGLFLAVVWPLVQAGKHGDVKETIEHVIDIMDGYNLTRQDFDTITELLMVKSVVNIFYSAGNDKHDKEIKRRIDMVKALLSQYTKTGIETKVKNAFTRTFNTKSHRFTAEGGSAGSGGGEGGRAKKGGGMMMAKPDLEDVIDEEEEDDSTNGNGEDEPGTDTLISVKNKRKGSSTSTKSAAKPAAKPRKRAPAKK</sequence>
<reference evidence="5" key="1">
    <citation type="submission" date="2017-01" db="EMBL/GenBank/DDBJ databases">
        <authorList>
            <person name="Wang Y."/>
            <person name="White M."/>
            <person name="Kvist S."/>
            <person name="Moncalvo J.-M."/>
        </authorList>
    </citation>
    <scope>NUCLEOTIDE SEQUENCE [LARGE SCALE GENOMIC DNA]</scope>
    <source>
        <strain evidence="5">COL-18-3</strain>
    </source>
</reference>
<dbReference type="EMBL" id="LSSK01000148">
    <property type="protein sequence ID" value="OMH84792.1"/>
    <property type="molecule type" value="Genomic_DNA"/>
</dbReference>
<feature type="compositionally biased region" description="Basic residues" evidence="2">
    <location>
        <begin position="251"/>
        <end position="261"/>
    </location>
</feature>
<dbReference type="AlphaFoldDB" id="A0A1R1PV84"/>
<dbReference type="SUPFAM" id="SSF48019">
    <property type="entry name" value="post-AAA+ oligomerization domain-like"/>
    <property type="match status" value="1"/>
</dbReference>
<organism evidence="4 5">
    <name type="scientific">Zancudomyces culisetae</name>
    <name type="common">Gut fungus</name>
    <name type="synonym">Smittium culisetae</name>
    <dbReference type="NCBI Taxonomy" id="1213189"/>
    <lineage>
        <taxon>Eukaryota</taxon>
        <taxon>Fungi</taxon>
        <taxon>Fungi incertae sedis</taxon>
        <taxon>Zoopagomycota</taxon>
        <taxon>Kickxellomycotina</taxon>
        <taxon>Harpellomycetes</taxon>
        <taxon>Harpellales</taxon>
        <taxon>Legeriomycetaceae</taxon>
        <taxon>Zancudomyces</taxon>
    </lineage>
</organism>
<dbReference type="GO" id="GO:0006260">
    <property type="term" value="P:DNA replication"/>
    <property type="evidence" value="ECO:0007669"/>
    <property type="project" value="UniProtKB-KW"/>
</dbReference>
<feature type="compositionally biased region" description="Gly residues" evidence="2">
    <location>
        <begin position="178"/>
        <end position="187"/>
    </location>
</feature>
<evidence type="ECO:0000313" key="4">
    <source>
        <dbReference type="EMBL" id="OMH84792.1"/>
    </source>
</evidence>
<dbReference type="PANTHER" id="PTHR23389:SF6">
    <property type="entry name" value="REPLICATION FACTOR C SUBUNIT 1"/>
    <property type="match status" value="1"/>
</dbReference>
<dbReference type="InterPro" id="IPR008921">
    <property type="entry name" value="DNA_pol3_clamp-load_cplx_C"/>
</dbReference>
<feature type="compositionally biased region" description="Acidic residues" evidence="2">
    <location>
        <begin position="204"/>
        <end position="225"/>
    </location>
</feature>
<dbReference type="PANTHER" id="PTHR23389">
    <property type="entry name" value="CHROMOSOME TRANSMISSION FIDELITY FACTOR 18"/>
    <property type="match status" value="1"/>
</dbReference>
<protein>
    <submittedName>
        <fullName evidence="4">Replication factor C subunit 1</fullName>
    </submittedName>
</protein>
<dbReference type="GO" id="GO:0003689">
    <property type="term" value="F:DNA clamp loader activity"/>
    <property type="evidence" value="ECO:0007669"/>
    <property type="project" value="InterPro"/>
</dbReference>
<evidence type="ECO:0000256" key="2">
    <source>
        <dbReference type="SAM" id="MobiDB-lite"/>
    </source>
</evidence>
<feature type="domain" description="DNA replication factor RFC1 C-terminal" evidence="3">
    <location>
        <begin position="1"/>
        <end position="116"/>
    </location>
</feature>
<evidence type="ECO:0000256" key="1">
    <source>
        <dbReference type="ARBA" id="ARBA00022705"/>
    </source>
</evidence>
<dbReference type="GO" id="GO:0005663">
    <property type="term" value="C:DNA replication factor C complex"/>
    <property type="evidence" value="ECO:0007669"/>
    <property type="project" value="InterPro"/>
</dbReference>
<dbReference type="Proteomes" id="UP000188320">
    <property type="component" value="Unassembled WGS sequence"/>
</dbReference>
<dbReference type="Pfam" id="PF08519">
    <property type="entry name" value="RFC1"/>
    <property type="match status" value="1"/>
</dbReference>
<evidence type="ECO:0000259" key="3">
    <source>
        <dbReference type="Pfam" id="PF08519"/>
    </source>
</evidence>
<evidence type="ECO:0000313" key="5">
    <source>
        <dbReference type="Proteomes" id="UP000188320"/>
    </source>
</evidence>
<feature type="region of interest" description="Disordered" evidence="2">
    <location>
        <begin position="172"/>
        <end position="261"/>
    </location>
</feature>
<comment type="caution">
    <text evidence="4">The sequence shown here is derived from an EMBL/GenBank/DDBJ whole genome shotgun (WGS) entry which is preliminary data.</text>
</comment>
<dbReference type="GO" id="GO:0005524">
    <property type="term" value="F:ATP binding"/>
    <property type="evidence" value="ECO:0007669"/>
    <property type="project" value="InterPro"/>
</dbReference>
<feature type="compositionally biased region" description="Low complexity" evidence="2">
    <location>
        <begin position="239"/>
        <end position="250"/>
    </location>
</feature>
<dbReference type="OrthoDB" id="446168at2759"/>
<accession>A0A1R1PV84</accession>
<dbReference type="GO" id="GO:0003677">
    <property type="term" value="F:DNA binding"/>
    <property type="evidence" value="ECO:0007669"/>
    <property type="project" value="InterPro"/>
</dbReference>
<name>A0A1R1PV84_ZANCU</name>
<gene>
    <name evidence="4" type="ORF">AX774_g1676</name>
</gene>
<keyword evidence="1" id="KW-0235">DNA replication</keyword>